<sequence length="172" mass="18181">MSRNDDMRRLATCAPRSASCFASALLILSTAARTMASAALSETTTTLLLFREARQSRMAATSSSRTWWSGSLTLASWGGLVAAVLLGLAFGLGVVAVLHTACSTLAFTWVLENPASRMTRLTLGSSRMETTSCSSSILTASTGCCWLSTEPRRWCACARLNAATSALERDGG</sequence>
<reference evidence="2" key="1">
    <citation type="submission" date="2014-09" db="EMBL/GenBank/DDBJ databases">
        <authorList>
            <person name="Magalhaes I.L.F."/>
            <person name="Oliveira U."/>
            <person name="Santos F.R."/>
            <person name="Vidigal T.H.D.A."/>
            <person name="Brescovit A.D."/>
            <person name="Santos A.J."/>
        </authorList>
    </citation>
    <scope>NUCLEOTIDE SEQUENCE</scope>
    <source>
        <tissue evidence="2">Shoot tissue taken approximately 20 cm above the soil surface</tissue>
    </source>
</reference>
<proteinExistence type="predicted"/>
<evidence type="ECO:0000313" key="2">
    <source>
        <dbReference type="EMBL" id="JAD74873.1"/>
    </source>
</evidence>
<keyword evidence="1" id="KW-0472">Membrane</keyword>
<accession>A0A0A9CK88</accession>
<dbReference type="EMBL" id="GBRH01223022">
    <property type="protein sequence ID" value="JAD74873.1"/>
    <property type="molecule type" value="Transcribed_RNA"/>
</dbReference>
<name>A0A0A9CK88_ARUDO</name>
<protein>
    <submittedName>
        <fullName evidence="2">Uncharacterized protein</fullName>
    </submittedName>
</protein>
<evidence type="ECO:0000256" key="1">
    <source>
        <dbReference type="SAM" id="Phobius"/>
    </source>
</evidence>
<feature type="transmembrane region" description="Helical" evidence="1">
    <location>
        <begin position="77"/>
        <end position="110"/>
    </location>
</feature>
<organism evidence="2">
    <name type="scientific">Arundo donax</name>
    <name type="common">Giant reed</name>
    <name type="synonym">Donax arundinaceus</name>
    <dbReference type="NCBI Taxonomy" id="35708"/>
    <lineage>
        <taxon>Eukaryota</taxon>
        <taxon>Viridiplantae</taxon>
        <taxon>Streptophyta</taxon>
        <taxon>Embryophyta</taxon>
        <taxon>Tracheophyta</taxon>
        <taxon>Spermatophyta</taxon>
        <taxon>Magnoliopsida</taxon>
        <taxon>Liliopsida</taxon>
        <taxon>Poales</taxon>
        <taxon>Poaceae</taxon>
        <taxon>PACMAD clade</taxon>
        <taxon>Arundinoideae</taxon>
        <taxon>Arundineae</taxon>
        <taxon>Arundo</taxon>
    </lineage>
</organism>
<keyword evidence="1" id="KW-1133">Transmembrane helix</keyword>
<keyword evidence="1" id="KW-0812">Transmembrane</keyword>
<dbReference type="AlphaFoldDB" id="A0A0A9CK88"/>
<reference evidence="2" key="2">
    <citation type="journal article" date="2015" name="Data Brief">
        <title>Shoot transcriptome of the giant reed, Arundo donax.</title>
        <authorList>
            <person name="Barrero R.A."/>
            <person name="Guerrero F.D."/>
            <person name="Moolhuijzen P."/>
            <person name="Goolsby J.A."/>
            <person name="Tidwell J."/>
            <person name="Bellgard S.E."/>
            <person name="Bellgard M.I."/>
        </authorList>
    </citation>
    <scope>NUCLEOTIDE SEQUENCE</scope>
    <source>
        <tissue evidence="2">Shoot tissue taken approximately 20 cm above the soil surface</tissue>
    </source>
</reference>